<evidence type="ECO:0000256" key="5">
    <source>
        <dbReference type="ARBA" id="ARBA00022989"/>
    </source>
</evidence>
<evidence type="ECO:0000313" key="12">
    <source>
        <dbReference type="Proteomes" id="UP001497392"/>
    </source>
</evidence>
<comment type="subcellular location">
    <subcellularLocation>
        <location evidence="1">Membrane</location>
        <topology evidence="1">Multi-pass membrane protein</topology>
    </subcellularLocation>
</comment>
<evidence type="ECO:0000256" key="6">
    <source>
        <dbReference type="ARBA" id="ARBA00023065"/>
    </source>
</evidence>
<feature type="transmembrane region" description="Helical" evidence="10">
    <location>
        <begin position="16"/>
        <end position="36"/>
    </location>
</feature>
<comment type="caution">
    <text evidence="11">The sequence shown here is derived from an EMBL/GenBank/DDBJ whole genome shotgun (WGS) entry which is preliminary data.</text>
</comment>
<keyword evidence="3" id="KW-0813">Transport</keyword>
<gene>
    <name evidence="11" type="primary">g9000</name>
    <name evidence="11" type="ORF">VP750_LOCUS8079</name>
</gene>
<keyword evidence="7 10" id="KW-0472">Membrane</keyword>
<feature type="transmembrane region" description="Helical" evidence="10">
    <location>
        <begin position="56"/>
        <end position="73"/>
    </location>
</feature>
<feature type="transmembrane region" description="Helical" evidence="10">
    <location>
        <begin position="164"/>
        <end position="182"/>
    </location>
</feature>
<feature type="region of interest" description="Disordered" evidence="9">
    <location>
        <begin position="437"/>
        <end position="460"/>
    </location>
</feature>
<evidence type="ECO:0000256" key="8">
    <source>
        <dbReference type="ARBA" id="ARBA00023303"/>
    </source>
</evidence>
<feature type="region of interest" description="Disordered" evidence="9">
    <location>
        <begin position="399"/>
        <end position="418"/>
    </location>
</feature>
<accession>A0ABP1G685</accession>
<feature type="transmembrane region" description="Helical" evidence="10">
    <location>
        <begin position="80"/>
        <end position="99"/>
    </location>
</feature>
<evidence type="ECO:0000256" key="3">
    <source>
        <dbReference type="ARBA" id="ARBA00022448"/>
    </source>
</evidence>
<dbReference type="PANTHER" id="PTHR31086">
    <property type="entry name" value="ALUMINUM-ACTIVATED MALATE TRANSPORTER 10"/>
    <property type="match status" value="1"/>
</dbReference>
<proteinExistence type="inferred from homology"/>
<keyword evidence="4 10" id="KW-0812">Transmembrane</keyword>
<keyword evidence="6" id="KW-0406">Ion transport</keyword>
<protein>
    <submittedName>
        <fullName evidence="11">G9000 protein</fullName>
    </submittedName>
</protein>
<dbReference type="Pfam" id="PF11744">
    <property type="entry name" value="ALMT"/>
    <property type="match status" value="1"/>
</dbReference>
<name>A0ABP1G685_9CHLO</name>
<comment type="similarity">
    <text evidence="2">Belongs to the aromatic acid exporter (TC 2.A.85) family.</text>
</comment>
<reference evidence="11 12" key="1">
    <citation type="submission" date="2024-06" db="EMBL/GenBank/DDBJ databases">
        <authorList>
            <person name="Kraege A."/>
            <person name="Thomma B."/>
        </authorList>
    </citation>
    <scope>NUCLEOTIDE SEQUENCE [LARGE SCALE GENOMIC DNA]</scope>
</reference>
<evidence type="ECO:0000313" key="11">
    <source>
        <dbReference type="EMBL" id="CAL5226173.1"/>
    </source>
</evidence>
<organism evidence="11 12">
    <name type="scientific">Coccomyxa viridis</name>
    <dbReference type="NCBI Taxonomy" id="1274662"/>
    <lineage>
        <taxon>Eukaryota</taxon>
        <taxon>Viridiplantae</taxon>
        <taxon>Chlorophyta</taxon>
        <taxon>core chlorophytes</taxon>
        <taxon>Trebouxiophyceae</taxon>
        <taxon>Trebouxiophyceae incertae sedis</taxon>
        <taxon>Coccomyxaceae</taxon>
        <taxon>Coccomyxa</taxon>
    </lineage>
</organism>
<evidence type="ECO:0000256" key="10">
    <source>
        <dbReference type="SAM" id="Phobius"/>
    </source>
</evidence>
<dbReference type="EMBL" id="CAXHTA020000016">
    <property type="protein sequence ID" value="CAL5226173.1"/>
    <property type="molecule type" value="Genomic_DNA"/>
</dbReference>
<keyword evidence="5 10" id="KW-1133">Transmembrane helix</keyword>
<evidence type="ECO:0000256" key="7">
    <source>
        <dbReference type="ARBA" id="ARBA00023136"/>
    </source>
</evidence>
<evidence type="ECO:0000256" key="1">
    <source>
        <dbReference type="ARBA" id="ARBA00004141"/>
    </source>
</evidence>
<evidence type="ECO:0000256" key="4">
    <source>
        <dbReference type="ARBA" id="ARBA00022692"/>
    </source>
</evidence>
<feature type="transmembrane region" description="Helical" evidence="10">
    <location>
        <begin position="105"/>
        <end position="129"/>
    </location>
</feature>
<evidence type="ECO:0000256" key="9">
    <source>
        <dbReference type="SAM" id="MobiDB-lite"/>
    </source>
</evidence>
<sequence>MKLVTPPEYVLRGLRMALGVAICLGIGFMAINYQFIDKGKWGEEMSDLVGNAARSGAITCVIVASPVIGKVVIVGTDRTIGTVAGGVTGWLSFLAAYYMTQSHYLWQYAVLCLMVFIFGWASVVLGWWWHRLETTPKLFTLTFVLVAFSAKDATNAFGVMVSRISGIVGGTLISLLVAITIYPSSATQELLEDIKEALRGLCQLDGAAIQEAAIALGHVSRPEEGEEEDTGVDKPLLSRKEAAGHSKACEAGLVGVLTALSRATEALPLSQRETYVGTFLGRMWFLPAAGLWRRQHLPKEETEDLIMEIRFTAWLIWRIHLAFRQMGVGGGMGAQCALVFLKSLPFEVVLELAKATQEAFDWLADHFPDVGRENPGLRRLHKAVRDLLAHMNEQHSKLLSQLKRGQARRRSTSQQPMQEAMIQHLAEGAGDIETGLQQAQKEAGQDDVGQDGGAGQKGGFQNIEEDLWNATKEEVSMDMPEAHESAERGQMAQDGLAGASPEDQTTFPSNVEDQVAEVRWYSIGVMMEELEEALDGLQNHLHDYSKHIPDAAIKLYAKPHPTPEKDLMTP</sequence>
<dbReference type="Proteomes" id="UP001497392">
    <property type="component" value="Unassembled WGS sequence"/>
</dbReference>
<keyword evidence="12" id="KW-1185">Reference proteome</keyword>
<dbReference type="InterPro" id="IPR020966">
    <property type="entry name" value="ALMT"/>
</dbReference>
<keyword evidence="8" id="KW-0407">Ion channel</keyword>
<evidence type="ECO:0000256" key="2">
    <source>
        <dbReference type="ARBA" id="ARBA00007079"/>
    </source>
</evidence>
<feature type="region of interest" description="Disordered" evidence="9">
    <location>
        <begin position="479"/>
        <end position="507"/>
    </location>
</feature>